<gene>
    <name evidence="3" type="ORF">AQUCO_01600335v1</name>
</gene>
<evidence type="ECO:0000259" key="2">
    <source>
        <dbReference type="Pfam" id="PF03478"/>
    </source>
</evidence>
<name>A0A2G5DR46_AQUCA</name>
<dbReference type="InterPro" id="IPR005174">
    <property type="entry name" value="KIB1-4_b-propeller"/>
</dbReference>
<dbReference type="Proteomes" id="UP000230069">
    <property type="component" value="Unassembled WGS sequence"/>
</dbReference>
<organism evidence="3 4">
    <name type="scientific">Aquilegia coerulea</name>
    <name type="common">Rocky mountain columbine</name>
    <dbReference type="NCBI Taxonomy" id="218851"/>
    <lineage>
        <taxon>Eukaryota</taxon>
        <taxon>Viridiplantae</taxon>
        <taxon>Streptophyta</taxon>
        <taxon>Embryophyta</taxon>
        <taxon>Tracheophyta</taxon>
        <taxon>Spermatophyta</taxon>
        <taxon>Magnoliopsida</taxon>
        <taxon>Ranunculales</taxon>
        <taxon>Ranunculaceae</taxon>
        <taxon>Thalictroideae</taxon>
        <taxon>Aquilegia</taxon>
    </lineage>
</organism>
<dbReference type="PANTHER" id="PTHR44259">
    <property type="entry name" value="OS07G0183000 PROTEIN-RELATED"/>
    <property type="match status" value="1"/>
</dbReference>
<keyword evidence="4" id="KW-1185">Reference proteome</keyword>
<dbReference type="CDD" id="cd09917">
    <property type="entry name" value="F-box_SF"/>
    <property type="match status" value="1"/>
</dbReference>
<dbReference type="EMBL" id="KZ305033">
    <property type="protein sequence ID" value="PIA45994.1"/>
    <property type="molecule type" value="Genomic_DNA"/>
</dbReference>
<sequence>MAVGRCIRFLPEDFVDDDDEYDETCFKSCDDDDDDLLLDDEKNNKDYVDWLELPEDALFQIVFKFIDVKDYIRFGAVCHSWRSFYIENRYHLLRQPPLLMLATQLNQDDQTRSFYNLIEKKIVNSQLPVPHNLFISGSSHGWLVTVSENHQVSLFNPFASVNNEIKLPPLTTFQRGEADGFEFAHGFRGFLKKVVLSANPTSNHNYVAMAIYGGCSRLAFYRPGDKAWTSLPLEFYAQDIIYFGEQFYIVSAKGGVYTCDLNDPQPSLSSIAPFLPLIPSKRYLVESSGQLLQILRFTDYNEDENAHGYYYYFNDGFYVFKLNPIKLKWIKIDSLQGRVLFLGNNSSFAISAFDFPGCKPNTIYFTDDYYEGYHEQQFGPHDIGIFNIEDRTLEQHYPITSNTVFPAPIWVEPLPLLILLG</sequence>
<evidence type="ECO:0000259" key="1">
    <source>
        <dbReference type="Pfam" id="PF00646"/>
    </source>
</evidence>
<dbReference type="InterPro" id="IPR036047">
    <property type="entry name" value="F-box-like_dom_sf"/>
</dbReference>
<dbReference type="PANTHER" id="PTHR44259:SF114">
    <property type="entry name" value="OS06G0707300 PROTEIN"/>
    <property type="match status" value="1"/>
</dbReference>
<dbReference type="Gene3D" id="1.20.1280.50">
    <property type="match status" value="1"/>
</dbReference>
<evidence type="ECO:0000313" key="4">
    <source>
        <dbReference type="Proteomes" id="UP000230069"/>
    </source>
</evidence>
<dbReference type="OrthoDB" id="1519185at2759"/>
<accession>A0A2G5DR46</accession>
<feature type="domain" description="F-box" evidence="1">
    <location>
        <begin position="50"/>
        <end position="83"/>
    </location>
</feature>
<dbReference type="InterPro" id="IPR050942">
    <property type="entry name" value="F-box_BR-signaling"/>
</dbReference>
<protein>
    <submittedName>
        <fullName evidence="3">Uncharacterized protein</fullName>
    </submittedName>
</protein>
<feature type="domain" description="KIB1-4 beta-propeller" evidence="2">
    <location>
        <begin position="114"/>
        <end position="387"/>
    </location>
</feature>
<dbReference type="InParanoid" id="A0A2G5DR46"/>
<dbReference type="STRING" id="218851.A0A2G5DR46"/>
<dbReference type="Pfam" id="PF03478">
    <property type="entry name" value="Beta-prop_KIB1-4"/>
    <property type="match status" value="1"/>
</dbReference>
<dbReference type="SUPFAM" id="SSF81383">
    <property type="entry name" value="F-box domain"/>
    <property type="match status" value="1"/>
</dbReference>
<reference evidence="3 4" key="1">
    <citation type="submission" date="2017-09" db="EMBL/GenBank/DDBJ databases">
        <title>WGS assembly of Aquilegia coerulea Goldsmith.</title>
        <authorList>
            <person name="Hodges S."/>
            <person name="Kramer E."/>
            <person name="Nordborg M."/>
            <person name="Tomkins J."/>
            <person name="Borevitz J."/>
            <person name="Derieg N."/>
            <person name="Yan J."/>
            <person name="Mihaltcheva S."/>
            <person name="Hayes R.D."/>
            <person name="Rokhsar D."/>
        </authorList>
    </citation>
    <scope>NUCLEOTIDE SEQUENCE [LARGE SCALE GENOMIC DNA]</scope>
    <source>
        <strain evidence="4">cv. Goldsmith</strain>
    </source>
</reference>
<proteinExistence type="predicted"/>
<evidence type="ECO:0000313" key="3">
    <source>
        <dbReference type="EMBL" id="PIA45994.1"/>
    </source>
</evidence>
<dbReference type="InterPro" id="IPR001810">
    <property type="entry name" value="F-box_dom"/>
</dbReference>
<dbReference type="Pfam" id="PF00646">
    <property type="entry name" value="F-box"/>
    <property type="match status" value="1"/>
</dbReference>
<dbReference type="AlphaFoldDB" id="A0A2G5DR46"/>